<organism evidence="1 2">
    <name type="scientific">Methylorubrum extorquens (strain ATCC 14718 / DSM 1338 / JCM 2805 / NCIMB 9133 / AM1)</name>
    <name type="common">Methylobacterium extorquens</name>
    <dbReference type="NCBI Taxonomy" id="272630"/>
    <lineage>
        <taxon>Bacteria</taxon>
        <taxon>Pseudomonadati</taxon>
        <taxon>Pseudomonadota</taxon>
        <taxon>Alphaproteobacteria</taxon>
        <taxon>Hyphomicrobiales</taxon>
        <taxon>Methylobacteriaceae</taxon>
        <taxon>Methylorubrum</taxon>
    </lineage>
</organism>
<dbReference type="Proteomes" id="UP000009081">
    <property type="component" value="Plasmid megaplasmid"/>
</dbReference>
<accession>C5B6C9</accession>
<name>C5B6C9_METEA</name>
<dbReference type="EMBL" id="CP001511">
    <property type="protein sequence ID" value="ACS44011.1"/>
    <property type="molecule type" value="Genomic_DNA"/>
</dbReference>
<keyword evidence="1" id="KW-0614">Plasmid</keyword>
<geneLocation type="plasmid" evidence="1 2">
    <name>megaplasmid</name>
</geneLocation>
<dbReference type="RefSeq" id="WP_003595998.1">
    <property type="nucleotide sequence ID" value="NC_012811.1"/>
</dbReference>
<protein>
    <submittedName>
        <fullName evidence="1">Uncharacterized protein</fullName>
    </submittedName>
</protein>
<reference evidence="1 2" key="1">
    <citation type="journal article" date="2009" name="PLoS ONE">
        <title>Methylobacterium genome sequences: a reference blueprint to investigate microbial metabolism of C1 compounds from natural and industrial sources.</title>
        <authorList>
            <person name="Vuilleumier S."/>
            <person name="Chistoserdova L."/>
            <person name="Lee M.-C."/>
            <person name="Bringel F."/>
            <person name="Lajus A."/>
            <person name="Zhou Y."/>
            <person name="Gourion B."/>
            <person name="Barbe V."/>
            <person name="Chang J."/>
            <person name="Cruveiller S."/>
            <person name="Dossat C."/>
            <person name="Gillett W."/>
            <person name="Gruffaz C."/>
            <person name="Haugen E."/>
            <person name="Hourcade E."/>
            <person name="Levy R."/>
            <person name="Mangenot S."/>
            <person name="Muller E."/>
            <person name="Nadalig T."/>
            <person name="Pagni M."/>
            <person name="Penny C."/>
            <person name="Peyraud R."/>
            <person name="Robinson D.G."/>
            <person name="Roche D."/>
            <person name="Rouy Z."/>
            <person name="Saenampechek C."/>
            <person name="Salvignol G."/>
            <person name="Vallenet D."/>
            <person name="Wu Z."/>
            <person name="Marx C.J."/>
            <person name="Vorholt J.A."/>
            <person name="Olson M.V."/>
            <person name="Kaul R."/>
            <person name="Weissenbach J."/>
            <person name="Medigue C."/>
            <person name="Lidstrom M.E."/>
        </authorList>
    </citation>
    <scope>NUCLEOTIDE SEQUENCE [LARGE SCALE GENOMIC DNA]</scope>
    <source>
        <strain evidence="2">ATCC 14718 / DSM 1338 / JCM 2805 / NCIMB 9133 / AM1</strain>
    </source>
</reference>
<evidence type="ECO:0000313" key="1">
    <source>
        <dbReference type="EMBL" id="ACS44011.1"/>
    </source>
</evidence>
<dbReference type="KEGG" id="mea:Mex_2p1270"/>
<evidence type="ECO:0000313" key="2">
    <source>
        <dbReference type="Proteomes" id="UP000009081"/>
    </source>
</evidence>
<sequence length="147" mass="15965">MAESFFDDADYDELRGRFLGGGCHALALAIAERTHLDLAVVWIAKGRRTQIAHAMVIVPGDDELYLDIGGVRGLPEILEDLQVDPEEEPAVEEPVDAARIQDLTRGRHAHRRFPAIDPGLAEAADSAALRLLAAVDLPMPPSSDPRP</sequence>
<keyword evidence="2" id="KW-1185">Reference proteome</keyword>
<gene>
    <name evidence="1" type="ordered locus">MexAM1_META2p1270</name>
</gene>
<dbReference type="HOGENOM" id="CLU_1765866_0_0_5"/>
<proteinExistence type="predicted"/>
<dbReference type="AlphaFoldDB" id="C5B6C9"/>